<proteinExistence type="predicted"/>
<accession>A0A1F5HXB3</accession>
<comment type="caution">
    <text evidence="3">The sequence shown here is derived from an EMBL/GenBank/DDBJ whole genome shotgun (WGS) entry which is preliminary data.</text>
</comment>
<evidence type="ECO:0000256" key="1">
    <source>
        <dbReference type="SAM" id="MobiDB-lite"/>
    </source>
</evidence>
<dbReference type="EMBL" id="MFBS01000033">
    <property type="protein sequence ID" value="OGE08716.1"/>
    <property type="molecule type" value="Genomic_DNA"/>
</dbReference>
<keyword evidence="2" id="KW-1133">Transmembrane helix</keyword>
<evidence type="ECO:0000256" key="2">
    <source>
        <dbReference type="SAM" id="Phobius"/>
    </source>
</evidence>
<feature type="compositionally biased region" description="Low complexity" evidence="1">
    <location>
        <begin position="99"/>
        <end position="130"/>
    </location>
</feature>
<name>A0A1F5HXB3_9BACT</name>
<evidence type="ECO:0000313" key="4">
    <source>
        <dbReference type="Proteomes" id="UP000179227"/>
    </source>
</evidence>
<feature type="region of interest" description="Disordered" evidence="1">
    <location>
        <begin position="61"/>
        <end position="152"/>
    </location>
</feature>
<sequence length="230" mass="23716">MKEKILNLIDSFRLLSKYKKITILGLVILIASAATASFTVYKITGKNLPSTKEALNQTQDEANPPQVAGVSETNLPSPSPSPTKSTKLQKASPSPSPSPQNQSQPTGNSPQNAQPSQNSSQNQSPSSSTPSPSPTPDTTPFEANLSTEVQNNGNGWTTTAVITANKALSSCLLEFYGGSLSIASSGNINDNSCTGSAGLQNPAAVFAEVKSQSGDCQVLGGFPPSGTDGC</sequence>
<dbReference type="AlphaFoldDB" id="A0A1F5HXB3"/>
<protein>
    <submittedName>
        <fullName evidence="3">Uncharacterized protein</fullName>
    </submittedName>
</protein>
<organism evidence="3 4">
    <name type="scientific">Candidatus Curtissbacteria bacterium RIFCSPLOWO2_01_FULL_42_26</name>
    <dbReference type="NCBI Taxonomy" id="1797729"/>
    <lineage>
        <taxon>Bacteria</taxon>
        <taxon>Candidatus Curtissiibacteriota</taxon>
    </lineage>
</organism>
<keyword evidence="2" id="KW-0472">Membrane</keyword>
<gene>
    <name evidence="3" type="ORF">A3A60_04500</name>
</gene>
<dbReference type="Proteomes" id="UP000179227">
    <property type="component" value="Unassembled WGS sequence"/>
</dbReference>
<evidence type="ECO:0000313" key="3">
    <source>
        <dbReference type="EMBL" id="OGE08716.1"/>
    </source>
</evidence>
<keyword evidence="2" id="KW-0812">Transmembrane</keyword>
<reference evidence="3 4" key="1">
    <citation type="journal article" date="2016" name="Nat. Commun.">
        <title>Thousands of microbial genomes shed light on interconnected biogeochemical processes in an aquifer system.</title>
        <authorList>
            <person name="Anantharaman K."/>
            <person name="Brown C.T."/>
            <person name="Hug L.A."/>
            <person name="Sharon I."/>
            <person name="Castelle C.J."/>
            <person name="Probst A.J."/>
            <person name="Thomas B.C."/>
            <person name="Singh A."/>
            <person name="Wilkins M.J."/>
            <person name="Karaoz U."/>
            <person name="Brodie E.L."/>
            <person name="Williams K.H."/>
            <person name="Hubbard S.S."/>
            <person name="Banfield J.F."/>
        </authorList>
    </citation>
    <scope>NUCLEOTIDE SEQUENCE [LARGE SCALE GENOMIC DNA]</scope>
</reference>
<feature type="transmembrane region" description="Helical" evidence="2">
    <location>
        <begin position="21"/>
        <end position="41"/>
    </location>
</feature>